<evidence type="ECO:0000256" key="7">
    <source>
        <dbReference type="PROSITE-ProRule" id="PRU00042"/>
    </source>
</evidence>
<dbReference type="Gene3D" id="3.30.160.60">
    <property type="entry name" value="Classic Zinc Finger"/>
    <property type="match status" value="2"/>
</dbReference>
<evidence type="ECO:0000256" key="1">
    <source>
        <dbReference type="ARBA" id="ARBA00022723"/>
    </source>
</evidence>
<dbReference type="GO" id="GO:0000978">
    <property type="term" value="F:RNA polymerase II cis-regulatory region sequence-specific DNA binding"/>
    <property type="evidence" value="ECO:0007669"/>
    <property type="project" value="TreeGrafter"/>
</dbReference>
<dbReference type="GO" id="GO:0008270">
    <property type="term" value="F:zinc ion binding"/>
    <property type="evidence" value="ECO:0007669"/>
    <property type="project" value="UniProtKB-KW"/>
</dbReference>
<organism>
    <name type="scientific">Culex quinquefasciatus</name>
    <name type="common">Southern house mosquito</name>
    <name type="synonym">Culex pungens</name>
    <dbReference type="NCBI Taxonomy" id="7176"/>
    <lineage>
        <taxon>Eukaryota</taxon>
        <taxon>Metazoa</taxon>
        <taxon>Ecdysozoa</taxon>
        <taxon>Arthropoda</taxon>
        <taxon>Hexapoda</taxon>
        <taxon>Insecta</taxon>
        <taxon>Pterygota</taxon>
        <taxon>Neoptera</taxon>
        <taxon>Endopterygota</taxon>
        <taxon>Diptera</taxon>
        <taxon>Nematocera</taxon>
        <taxon>Culicoidea</taxon>
        <taxon>Culicidae</taxon>
        <taxon>Culicinae</taxon>
        <taxon>Culicini</taxon>
        <taxon>Culex</taxon>
        <taxon>Culex</taxon>
    </lineage>
</organism>
<reference evidence="9" key="1">
    <citation type="submission" date="2007-03" db="EMBL/GenBank/DDBJ databases">
        <title>Annotation of Culex pipiens quinquefasciatus.</title>
        <authorList>
            <consortium name="The Broad Institute Genome Sequencing Platform"/>
            <person name="Atkinson P.W."/>
            <person name="Hemingway J."/>
            <person name="Christensen B.M."/>
            <person name="Higgs S."/>
            <person name="Kodira C."/>
            <person name="Hannick L."/>
            <person name="Megy K."/>
            <person name="O'Leary S."/>
            <person name="Pearson M."/>
            <person name="Haas B.J."/>
            <person name="Mauceli E."/>
            <person name="Wortman J.R."/>
            <person name="Lee N.H."/>
            <person name="Guigo R."/>
            <person name="Stanke M."/>
            <person name="Alvarado L."/>
            <person name="Amedeo P."/>
            <person name="Antoine C.H."/>
            <person name="Arensburger P."/>
            <person name="Bidwell S.L."/>
            <person name="Crawford M."/>
            <person name="Camaro F."/>
            <person name="Devon K."/>
            <person name="Engels R."/>
            <person name="Hammond M."/>
            <person name="Howarth C."/>
            <person name="Koehrsen M."/>
            <person name="Lawson D."/>
            <person name="Montgomery P."/>
            <person name="Nene V."/>
            <person name="Nusbaum C."/>
            <person name="Puiu D."/>
            <person name="Romero-Severson J."/>
            <person name="Severson D.W."/>
            <person name="Shumway M."/>
            <person name="Sisk P."/>
            <person name="Stolte C."/>
            <person name="Zeng Q."/>
            <person name="Eisenstadt E."/>
            <person name="Fraser-Liggett C."/>
            <person name="Strausberg R."/>
            <person name="Galagan J."/>
            <person name="Birren B."/>
            <person name="Collins F.H."/>
        </authorList>
    </citation>
    <scope>NUCLEOTIDE SEQUENCE [LARGE SCALE GENOMIC DNA]</scope>
    <source>
        <strain evidence="9">JHB</strain>
    </source>
</reference>
<proteinExistence type="inferred from homology"/>
<keyword evidence="3 7" id="KW-0863">Zinc-finger</keyword>
<dbReference type="InParanoid" id="B0WTK7"/>
<dbReference type="SUPFAM" id="SSF57667">
    <property type="entry name" value="beta-beta-alpha zinc fingers"/>
    <property type="match status" value="1"/>
</dbReference>
<dbReference type="VEuPathDB" id="VectorBase:CQUJHB011802"/>
<keyword evidence="2" id="KW-0677">Repeat</keyword>
<accession>B0WTK7</accession>
<protein>
    <recommendedName>
        <fullName evidence="8">C2H2-type domain-containing protein</fullName>
    </recommendedName>
</protein>
<reference evidence="10" key="2">
    <citation type="submission" date="2020-05" db="UniProtKB">
        <authorList>
            <consortium name="EnsemblMetazoa"/>
        </authorList>
    </citation>
    <scope>IDENTIFICATION</scope>
    <source>
        <strain evidence="10">JHB</strain>
    </source>
</reference>
<keyword evidence="11" id="KW-1185">Reference proteome</keyword>
<evidence type="ECO:0000256" key="5">
    <source>
        <dbReference type="ARBA" id="ARBA00023242"/>
    </source>
</evidence>
<dbReference type="EMBL" id="DS232088">
    <property type="protein sequence ID" value="EDS34456.1"/>
    <property type="molecule type" value="Genomic_DNA"/>
</dbReference>
<dbReference type="OMA" id="DIRECHH"/>
<evidence type="ECO:0000313" key="10">
    <source>
        <dbReference type="EnsemblMetazoa" id="CPIJ010107-PA"/>
    </source>
</evidence>
<comment type="similarity">
    <text evidence="6">Belongs to the snail C2H2-type zinc-finger protein family.</text>
</comment>
<keyword evidence="4" id="KW-0862">Zinc</keyword>
<dbReference type="PROSITE" id="PS50157">
    <property type="entry name" value="ZINC_FINGER_C2H2_2"/>
    <property type="match status" value="1"/>
</dbReference>
<dbReference type="Proteomes" id="UP000002320">
    <property type="component" value="Unassembled WGS sequence"/>
</dbReference>
<feature type="domain" description="C2H2-type" evidence="8">
    <location>
        <begin position="70"/>
        <end position="99"/>
    </location>
</feature>
<dbReference type="GO" id="GO:0000981">
    <property type="term" value="F:DNA-binding transcription factor activity, RNA polymerase II-specific"/>
    <property type="evidence" value="ECO:0007669"/>
    <property type="project" value="TreeGrafter"/>
</dbReference>
<evidence type="ECO:0000256" key="3">
    <source>
        <dbReference type="ARBA" id="ARBA00022771"/>
    </source>
</evidence>
<name>B0WTK7_CULQU</name>
<dbReference type="EnsemblMetazoa" id="CPIJ010107-RA">
    <property type="protein sequence ID" value="CPIJ010107-PA"/>
    <property type="gene ID" value="CPIJ010107"/>
</dbReference>
<dbReference type="OrthoDB" id="30289at2759"/>
<dbReference type="VEuPathDB" id="VectorBase:CPIJ010107"/>
<dbReference type="KEGG" id="cqu:CpipJ_CPIJ010107"/>
<gene>
    <name evidence="10" type="primary">6043013</name>
    <name evidence="9" type="ORF">CpipJ_CPIJ010107</name>
</gene>
<dbReference type="PANTHER" id="PTHR24388:SF102">
    <property type="entry name" value="ZINC FINGER PROTEIN 407"/>
    <property type="match status" value="1"/>
</dbReference>
<dbReference type="SMART" id="SM00355">
    <property type="entry name" value="ZnF_C2H2"/>
    <property type="match status" value="3"/>
</dbReference>
<dbReference type="eggNOG" id="ENOG502TD0T">
    <property type="taxonomic scope" value="Eukaryota"/>
</dbReference>
<evidence type="ECO:0000256" key="4">
    <source>
        <dbReference type="ARBA" id="ARBA00022833"/>
    </source>
</evidence>
<evidence type="ECO:0000313" key="9">
    <source>
        <dbReference type="EMBL" id="EDS34456.1"/>
    </source>
</evidence>
<evidence type="ECO:0000256" key="6">
    <source>
        <dbReference type="ARBA" id="ARBA00037948"/>
    </source>
</evidence>
<evidence type="ECO:0000259" key="8">
    <source>
        <dbReference type="PROSITE" id="PS50157"/>
    </source>
</evidence>
<evidence type="ECO:0000256" key="2">
    <source>
        <dbReference type="ARBA" id="ARBA00022737"/>
    </source>
</evidence>
<dbReference type="PANTHER" id="PTHR24388">
    <property type="entry name" value="ZINC FINGER PROTEIN"/>
    <property type="match status" value="1"/>
</dbReference>
<dbReference type="InterPro" id="IPR050527">
    <property type="entry name" value="Snail/Krueppel_Znf"/>
</dbReference>
<dbReference type="InterPro" id="IPR036236">
    <property type="entry name" value="Znf_C2H2_sf"/>
</dbReference>
<dbReference type="InterPro" id="IPR013087">
    <property type="entry name" value="Znf_C2H2_type"/>
</dbReference>
<dbReference type="HOGENOM" id="CLU_1526682_0_0_1"/>
<keyword evidence="1" id="KW-0479">Metal-binding</keyword>
<dbReference type="AlphaFoldDB" id="B0WTK7"/>
<sequence>MENRDGRLREGVLAKKICVVLVVENKGRNLQEINPEMLLLLVLAEVLVAQKLEAKCARFWSRHGDSEKKYKCNFASCDFATRVPGHLKRHLLVHSGTKPYSCPHCDYSCNNIENLRKHVISTSKHKGKYLYECKFCSLHDEQGSNVFKSNFSKDYKDHLMGVHKFTSEKATQVARI</sequence>
<evidence type="ECO:0000313" key="11">
    <source>
        <dbReference type="Proteomes" id="UP000002320"/>
    </source>
</evidence>
<keyword evidence="5" id="KW-0539">Nucleus</keyword>